<keyword evidence="2" id="KW-1185">Reference proteome</keyword>
<reference evidence="1 2" key="1">
    <citation type="submission" date="2016-10" db="EMBL/GenBank/DDBJ databases">
        <title>The genome sequence of Colletotrichum fioriniae PJ7.</title>
        <authorList>
            <person name="Baroncelli R."/>
        </authorList>
    </citation>
    <scope>NUCLEOTIDE SEQUENCE [LARGE SCALE GENOMIC DNA]</scope>
    <source>
        <strain evidence="1 2">IMI 309622</strain>
    </source>
</reference>
<proteinExistence type="predicted"/>
<dbReference type="EMBL" id="MOOE01000010">
    <property type="protein sequence ID" value="KAK1522109.1"/>
    <property type="molecule type" value="Genomic_DNA"/>
</dbReference>
<dbReference type="Proteomes" id="UP001240678">
    <property type="component" value="Unassembled WGS sequence"/>
</dbReference>
<protein>
    <submittedName>
        <fullName evidence="1">Uncharacterized protein</fullName>
    </submittedName>
</protein>
<gene>
    <name evidence="1" type="ORF">CCOS01_09821</name>
</gene>
<dbReference type="AlphaFoldDB" id="A0AAI9YS69"/>
<dbReference type="GeneID" id="85341525"/>
<organism evidence="1 2">
    <name type="scientific">Colletotrichum costaricense</name>
    <dbReference type="NCBI Taxonomy" id="1209916"/>
    <lineage>
        <taxon>Eukaryota</taxon>
        <taxon>Fungi</taxon>
        <taxon>Dikarya</taxon>
        <taxon>Ascomycota</taxon>
        <taxon>Pezizomycotina</taxon>
        <taxon>Sordariomycetes</taxon>
        <taxon>Hypocreomycetidae</taxon>
        <taxon>Glomerellales</taxon>
        <taxon>Glomerellaceae</taxon>
        <taxon>Colletotrichum</taxon>
        <taxon>Colletotrichum acutatum species complex</taxon>
    </lineage>
</organism>
<evidence type="ECO:0000313" key="1">
    <source>
        <dbReference type="EMBL" id="KAK1522109.1"/>
    </source>
</evidence>
<comment type="caution">
    <text evidence="1">The sequence shown here is derived from an EMBL/GenBank/DDBJ whole genome shotgun (WGS) entry which is preliminary data.</text>
</comment>
<dbReference type="RefSeq" id="XP_060311143.1">
    <property type="nucleotide sequence ID" value="XM_060457978.1"/>
</dbReference>
<sequence length="233" mass="26254">MHKTLKGRYCHCCCCQTWKQRNEIPDHCPTLRRFLHFRYLFSLPHHPGNLQDIASNCPAAQKNTESIYFCRQIRLSAPDSSKALRNTFLDLTILPAPGGSHLIQLCPKTQPWTCHSGTFSPSPGSIQTRLFAVSRVSSATFSGLRQPEFPNHKNYALRSSEPKHHYLSPFIQDSTTPPYPTNPPYPSRCSAVQCSLRPASVHTYLVSVFCSPPVRCNHINLSVRFCNSRSAAL</sequence>
<accession>A0AAI9YS69</accession>
<name>A0AAI9YS69_9PEZI</name>
<evidence type="ECO:0000313" key="2">
    <source>
        <dbReference type="Proteomes" id="UP001240678"/>
    </source>
</evidence>